<feature type="compositionally biased region" description="Basic and acidic residues" evidence="1">
    <location>
        <begin position="12"/>
        <end position="25"/>
    </location>
</feature>
<sequence>MSTDSQSLGNDQHLERKPTEPRAGEGCRPVLQPQTDVIVMAVLSLPVVPITPLFQGWCSL</sequence>
<geneLocation type="plasmid" evidence="2">
    <name>pMUM003</name>
</geneLocation>
<feature type="region of interest" description="Disordered" evidence="1">
    <location>
        <begin position="1"/>
        <end position="30"/>
    </location>
</feature>
<organism evidence="2">
    <name type="scientific">Mycobacterium marinum DL240490</name>
    <dbReference type="NCBI Taxonomy" id="459420"/>
    <lineage>
        <taxon>Bacteria</taxon>
        <taxon>Bacillati</taxon>
        <taxon>Actinomycetota</taxon>
        <taxon>Actinomycetes</taxon>
        <taxon>Mycobacteriales</taxon>
        <taxon>Mycobacteriaceae</taxon>
        <taxon>Mycobacterium</taxon>
        <taxon>Mycobacterium ulcerans group</taxon>
    </lineage>
</organism>
<name>B6CLR9_MYCMR</name>
<proteinExistence type="predicted"/>
<gene>
    <name evidence="2" type="ORF">MUDP_083</name>
</gene>
<dbReference type="AlphaFoldDB" id="B6CLR9"/>
<keyword evidence="2" id="KW-0614">Plasmid</keyword>
<evidence type="ECO:0000256" key="1">
    <source>
        <dbReference type="SAM" id="MobiDB-lite"/>
    </source>
</evidence>
<accession>B6CLR9</accession>
<evidence type="ECO:0000313" key="2">
    <source>
        <dbReference type="EMBL" id="ACA50993.1"/>
    </source>
</evidence>
<dbReference type="EMBL" id="EU271967">
    <property type="protein sequence ID" value="ACA50993.1"/>
    <property type="molecule type" value="Genomic_DNA"/>
</dbReference>
<feature type="compositionally biased region" description="Polar residues" evidence="1">
    <location>
        <begin position="1"/>
        <end position="10"/>
    </location>
</feature>
<protein>
    <submittedName>
        <fullName evidence="2">Uncharacterized protein</fullName>
    </submittedName>
</protein>
<reference evidence="2" key="1">
    <citation type="journal article" date="2008" name="BMC Genomics">
        <title>Deciphering the genetic basis for polyketide variation among mycobacteria producing mycolactones.</title>
        <authorList>
            <person name="Pidot S.J."/>
            <person name="Hong H."/>
            <person name="Seemann T."/>
            <person name="Porter J.L."/>
            <person name="Yip M.J."/>
            <person name="Men A."/>
            <person name="Johnson M."/>
            <person name="Wilson P."/>
            <person name="Davies J.K."/>
            <person name="Leadlay P.F."/>
            <person name="Stinear T.P."/>
        </authorList>
    </citation>
    <scope>NUCLEOTIDE SEQUENCE [LARGE SCALE GENOMIC DNA]</scope>
    <source>
        <strain evidence="2">DL240490</strain>
        <plasmid evidence="2">pMUM003</plasmid>
    </source>
</reference>